<sequence>MSEMLPVNMYLSNGPGGANRWLVTSGHCSDSLLYIHGEVQDLVDLKNITQCVYTSSVLIVTIKSPARFNVAARTGNPTHRGLWFQTLSISLRSRDAVLTILKSNNCDFFRWIPSPSPSLFDPYAINPGQGPGDNDPFGRNEAFRSPTSGSPQINPTL</sequence>
<dbReference type="Proteomes" id="UP001221757">
    <property type="component" value="Unassembled WGS sequence"/>
</dbReference>
<evidence type="ECO:0000313" key="3">
    <source>
        <dbReference type="Proteomes" id="UP001221757"/>
    </source>
</evidence>
<protein>
    <submittedName>
        <fullName evidence="2">Uncharacterized protein</fullName>
    </submittedName>
</protein>
<accession>A0AAD7CWR7</accession>
<comment type="caution">
    <text evidence="2">The sequence shown here is derived from an EMBL/GenBank/DDBJ whole genome shotgun (WGS) entry which is preliminary data.</text>
</comment>
<dbReference type="EMBL" id="JARKIE010000206">
    <property type="protein sequence ID" value="KAJ7667056.1"/>
    <property type="molecule type" value="Genomic_DNA"/>
</dbReference>
<gene>
    <name evidence="2" type="ORF">B0H17DRAFT_1142945</name>
</gene>
<dbReference type="AlphaFoldDB" id="A0AAD7CWR7"/>
<reference evidence="2" key="1">
    <citation type="submission" date="2023-03" db="EMBL/GenBank/DDBJ databases">
        <title>Massive genome expansion in bonnet fungi (Mycena s.s.) driven by repeated elements and novel gene families across ecological guilds.</title>
        <authorList>
            <consortium name="Lawrence Berkeley National Laboratory"/>
            <person name="Harder C.B."/>
            <person name="Miyauchi S."/>
            <person name="Viragh M."/>
            <person name="Kuo A."/>
            <person name="Thoen E."/>
            <person name="Andreopoulos B."/>
            <person name="Lu D."/>
            <person name="Skrede I."/>
            <person name="Drula E."/>
            <person name="Henrissat B."/>
            <person name="Morin E."/>
            <person name="Kohler A."/>
            <person name="Barry K."/>
            <person name="LaButti K."/>
            <person name="Morin E."/>
            <person name="Salamov A."/>
            <person name="Lipzen A."/>
            <person name="Mereny Z."/>
            <person name="Hegedus B."/>
            <person name="Baldrian P."/>
            <person name="Stursova M."/>
            <person name="Weitz H."/>
            <person name="Taylor A."/>
            <person name="Grigoriev I.V."/>
            <person name="Nagy L.G."/>
            <person name="Martin F."/>
            <person name="Kauserud H."/>
        </authorList>
    </citation>
    <scope>NUCLEOTIDE SEQUENCE</scope>
    <source>
        <strain evidence="2">CBHHK067</strain>
    </source>
</reference>
<evidence type="ECO:0000313" key="2">
    <source>
        <dbReference type="EMBL" id="KAJ7667056.1"/>
    </source>
</evidence>
<evidence type="ECO:0000256" key="1">
    <source>
        <dbReference type="SAM" id="MobiDB-lite"/>
    </source>
</evidence>
<feature type="region of interest" description="Disordered" evidence="1">
    <location>
        <begin position="123"/>
        <end position="157"/>
    </location>
</feature>
<name>A0AAD7CWR7_MYCRO</name>
<proteinExistence type="predicted"/>
<feature type="compositionally biased region" description="Polar residues" evidence="1">
    <location>
        <begin position="145"/>
        <end position="157"/>
    </location>
</feature>
<keyword evidence="3" id="KW-1185">Reference proteome</keyword>
<organism evidence="2 3">
    <name type="scientific">Mycena rosella</name>
    <name type="common">Pink bonnet</name>
    <name type="synonym">Agaricus rosellus</name>
    <dbReference type="NCBI Taxonomy" id="1033263"/>
    <lineage>
        <taxon>Eukaryota</taxon>
        <taxon>Fungi</taxon>
        <taxon>Dikarya</taxon>
        <taxon>Basidiomycota</taxon>
        <taxon>Agaricomycotina</taxon>
        <taxon>Agaricomycetes</taxon>
        <taxon>Agaricomycetidae</taxon>
        <taxon>Agaricales</taxon>
        <taxon>Marasmiineae</taxon>
        <taxon>Mycenaceae</taxon>
        <taxon>Mycena</taxon>
    </lineage>
</organism>